<dbReference type="SUPFAM" id="SSF48317">
    <property type="entry name" value="Acid phosphatase/Vanadium-dependent haloperoxidase"/>
    <property type="match status" value="1"/>
</dbReference>
<keyword evidence="5 7" id="KW-1133">Transmembrane helix</keyword>
<proteinExistence type="predicted"/>
<sequence>MNRIVNWLKQRERQLFFLVNHKARNSILDVILGTITHLGGATFTIASTLLLALFGSGVWRQAALGSLIALAVSHIPVAIVKRTYPRRRPYLVMPETRTGKNPLTDHSFPSGHSTAIFAVVVPIVATFPPLGYVLLPIAALVSLSRIYLGLHYPSDCLAGAVIGSGIGLLAVAIAG</sequence>
<dbReference type="RefSeq" id="WP_190929074.1">
    <property type="nucleotide sequence ID" value="NZ_JACXJA010000020.1"/>
</dbReference>
<evidence type="ECO:0000256" key="6">
    <source>
        <dbReference type="ARBA" id="ARBA00023136"/>
    </source>
</evidence>
<feature type="transmembrane region" description="Helical" evidence="7">
    <location>
        <begin position="115"/>
        <end position="137"/>
    </location>
</feature>
<keyword evidence="3 7" id="KW-0812">Transmembrane</keyword>
<gene>
    <name evidence="9" type="ORF">IDH45_15715</name>
</gene>
<dbReference type="GO" id="GO:0016787">
    <property type="term" value="F:hydrolase activity"/>
    <property type="evidence" value="ECO:0007669"/>
    <property type="project" value="UniProtKB-KW"/>
</dbReference>
<dbReference type="InterPro" id="IPR036938">
    <property type="entry name" value="PAP2/HPO_sf"/>
</dbReference>
<comment type="subcellular location">
    <subcellularLocation>
        <location evidence="1">Cell membrane</location>
        <topology evidence="1">Multi-pass membrane protein</topology>
    </subcellularLocation>
</comment>
<keyword evidence="4" id="KW-0378">Hydrolase</keyword>
<evidence type="ECO:0000256" key="4">
    <source>
        <dbReference type="ARBA" id="ARBA00022801"/>
    </source>
</evidence>
<evidence type="ECO:0000256" key="2">
    <source>
        <dbReference type="ARBA" id="ARBA00022475"/>
    </source>
</evidence>
<evidence type="ECO:0000313" key="9">
    <source>
        <dbReference type="EMBL" id="MBD2863440.1"/>
    </source>
</evidence>
<organism evidence="9 10">
    <name type="scientific">Paenibacillus oceani</name>
    <dbReference type="NCBI Taxonomy" id="2772510"/>
    <lineage>
        <taxon>Bacteria</taxon>
        <taxon>Bacillati</taxon>
        <taxon>Bacillota</taxon>
        <taxon>Bacilli</taxon>
        <taxon>Bacillales</taxon>
        <taxon>Paenibacillaceae</taxon>
        <taxon>Paenibacillus</taxon>
    </lineage>
</organism>
<dbReference type="PANTHER" id="PTHR14969:SF62">
    <property type="entry name" value="DECAPRENYLPHOSPHORYL-5-PHOSPHORIBOSE PHOSPHATASE RV3807C-RELATED"/>
    <property type="match status" value="1"/>
</dbReference>
<dbReference type="EMBL" id="JACXJA010000020">
    <property type="protein sequence ID" value="MBD2863440.1"/>
    <property type="molecule type" value="Genomic_DNA"/>
</dbReference>
<dbReference type="Pfam" id="PF01569">
    <property type="entry name" value="PAP2"/>
    <property type="match status" value="1"/>
</dbReference>
<dbReference type="PANTHER" id="PTHR14969">
    <property type="entry name" value="SPHINGOSINE-1-PHOSPHATE PHOSPHOHYDROLASE"/>
    <property type="match status" value="1"/>
</dbReference>
<dbReference type="Gene3D" id="1.20.144.10">
    <property type="entry name" value="Phosphatidic acid phosphatase type 2/haloperoxidase"/>
    <property type="match status" value="1"/>
</dbReference>
<evidence type="ECO:0000256" key="1">
    <source>
        <dbReference type="ARBA" id="ARBA00004651"/>
    </source>
</evidence>
<dbReference type="InterPro" id="IPR000326">
    <property type="entry name" value="PAP2/HPO"/>
</dbReference>
<evidence type="ECO:0000256" key="3">
    <source>
        <dbReference type="ARBA" id="ARBA00022692"/>
    </source>
</evidence>
<evidence type="ECO:0000313" key="10">
    <source>
        <dbReference type="Proteomes" id="UP000639396"/>
    </source>
</evidence>
<evidence type="ECO:0000259" key="8">
    <source>
        <dbReference type="SMART" id="SM00014"/>
    </source>
</evidence>
<protein>
    <submittedName>
        <fullName evidence="9">Phosphatase PAP2 family protein</fullName>
    </submittedName>
</protein>
<reference evidence="9" key="1">
    <citation type="submission" date="2020-09" db="EMBL/GenBank/DDBJ databases">
        <title>A novel bacterium of genus Paenibacillus, isolated from South China Sea.</title>
        <authorList>
            <person name="Huang H."/>
            <person name="Mo K."/>
            <person name="Hu Y."/>
        </authorList>
    </citation>
    <scope>NUCLEOTIDE SEQUENCE</scope>
    <source>
        <strain evidence="9">IB182363</strain>
    </source>
</reference>
<name>A0A927CCQ3_9BACL</name>
<feature type="transmembrane region" description="Helical" evidence="7">
    <location>
        <begin position="61"/>
        <end position="80"/>
    </location>
</feature>
<feature type="transmembrane region" description="Helical" evidence="7">
    <location>
        <begin position="157"/>
        <end position="174"/>
    </location>
</feature>
<keyword evidence="10" id="KW-1185">Reference proteome</keyword>
<evidence type="ECO:0000256" key="7">
    <source>
        <dbReference type="SAM" id="Phobius"/>
    </source>
</evidence>
<accession>A0A927CCQ3</accession>
<feature type="transmembrane region" description="Helical" evidence="7">
    <location>
        <begin position="30"/>
        <end position="55"/>
    </location>
</feature>
<dbReference type="GO" id="GO:0005886">
    <property type="term" value="C:plasma membrane"/>
    <property type="evidence" value="ECO:0007669"/>
    <property type="project" value="UniProtKB-SubCell"/>
</dbReference>
<dbReference type="AlphaFoldDB" id="A0A927CCQ3"/>
<keyword evidence="6 7" id="KW-0472">Membrane</keyword>
<keyword evidence="2" id="KW-1003">Cell membrane</keyword>
<feature type="domain" description="Phosphatidic acid phosphatase type 2/haloperoxidase" evidence="8">
    <location>
        <begin position="63"/>
        <end position="171"/>
    </location>
</feature>
<dbReference type="SMART" id="SM00014">
    <property type="entry name" value="acidPPc"/>
    <property type="match status" value="1"/>
</dbReference>
<comment type="caution">
    <text evidence="9">The sequence shown here is derived from an EMBL/GenBank/DDBJ whole genome shotgun (WGS) entry which is preliminary data.</text>
</comment>
<dbReference type="Proteomes" id="UP000639396">
    <property type="component" value="Unassembled WGS sequence"/>
</dbReference>
<evidence type="ECO:0000256" key="5">
    <source>
        <dbReference type="ARBA" id="ARBA00022989"/>
    </source>
</evidence>